<evidence type="ECO:0000313" key="1">
    <source>
        <dbReference type="EMBL" id="MFD1798347.1"/>
    </source>
</evidence>
<gene>
    <name evidence="1" type="ORF">ACFSBK_00515</name>
</gene>
<dbReference type="Proteomes" id="UP001597285">
    <property type="component" value="Unassembled WGS sequence"/>
</dbReference>
<reference evidence="2" key="1">
    <citation type="journal article" date="2019" name="Int. J. Syst. Evol. Microbiol.">
        <title>The Global Catalogue of Microorganisms (GCM) 10K type strain sequencing project: providing services to taxonomists for standard genome sequencing and annotation.</title>
        <authorList>
            <consortium name="The Broad Institute Genomics Platform"/>
            <consortium name="The Broad Institute Genome Sequencing Center for Infectious Disease"/>
            <person name="Wu L."/>
            <person name="Ma J."/>
        </authorList>
    </citation>
    <scope>NUCLEOTIDE SEQUENCE [LARGE SCALE GENOMIC DNA]</scope>
    <source>
        <strain evidence="2">KCTC 42143</strain>
    </source>
</reference>
<dbReference type="RefSeq" id="WP_058918775.1">
    <property type="nucleotide sequence ID" value="NZ_JBHSQC010000011.1"/>
</dbReference>
<dbReference type="InterPro" id="IPR014719">
    <property type="entry name" value="Ribosomal_bL12_C/ClpS-like"/>
</dbReference>
<proteinExistence type="predicted"/>
<evidence type="ECO:0008006" key="3">
    <source>
        <dbReference type="Google" id="ProtNLM"/>
    </source>
</evidence>
<name>A0ABW4NIV9_9LACT</name>
<protein>
    <recommendedName>
        <fullName evidence="3">Ribosomal protein L7/L12 C-terminal domain-containing protein</fullName>
    </recommendedName>
</protein>
<organism evidence="1 2">
    <name type="scientific">Carnobacterium antarcticum</name>
    <dbReference type="NCBI Taxonomy" id="2126436"/>
    <lineage>
        <taxon>Bacteria</taxon>
        <taxon>Bacillati</taxon>
        <taxon>Bacillota</taxon>
        <taxon>Bacilli</taxon>
        <taxon>Lactobacillales</taxon>
        <taxon>Carnobacteriaceae</taxon>
        <taxon>Carnobacterium</taxon>
    </lineage>
</organism>
<keyword evidence="2" id="KW-1185">Reference proteome</keyword>
<dbReference type="Gene3D" id="3.30.1390.10">
    <property type="match status" value="1"/>
</dbReference>
<comment type="caution">
    <text evidence="1">The sequence shown here is derived from an EMBL/GenBank/DDBJ whole genome shotgun (WGS) entry which is preliminary data.</text>
</comment>
<accession>A0ABW4NIV9</accession>
<evidence type="ECO:0000313" key="2">
    <source>
        <dbReference type="Proteomes" id="UP001597285"/>
    </source>
</evidence>
<sequence>MNFWFFWFILIGLLLVWSAINEMKKENKELKKRLDDLAKATGYEELSSNYVEEPLKSELAMLKNKGEDIQAVKLLREKTGMGLVHAKQFIDELE</sequence>
<dbReference type="EMBL" id="JBHUFF010000002">
    <property type="protein sequence ID" value="MFD1798347.1"/>
    <property type="molecule type" value="Genomic_DNA"/>
</dbReference>